<keyword evidence="3" id="KW-0547">Nucleotide-binding</keyword>
<dbReference type="PANTHER" id="PTHR30595:SF6">
    <property type="entry name" value="SCHLAFEN ALBA-2 DOMAIN-CONTAINING PROTEIN"/>
    <property type="match status" value="1"/>
</dbReference>
<gene>
    <name evidence="3" type="ORF">FHR75_001841</name>
</gene>
<dbReference type="EC" id="3.6.4.12" evidence="3"/>
<reference evidence="3 4" key="1">
    <citation type="submission" date="2020-08" db="EMBL/GenBank/DDBJ databases">
        <title>The Agave Microbiome: Exploring the role of microbial communities in plant adaptations to desert environments.</title>
        <authorList>
            <person name="Partida-Martinez L.P."/>
        </authorList>
    </citation>
    <scope>NUCLEOTIDE SEQUENCE [LARGE SCALE GENOMIC DNA]</scope>
    <source>
        <strain evidence="3 4">AS2.23</strain>
    </source>
</reference>
<keyword evidence="3" id="KW-0347">Helicase</keyword>
<dbReference type="Pfam" id="PF04326">
    <property type="entry name" value="SLFN_AlbA_2"/>
    <property type="match status" value="1"/>
</dbReference>
<feature type="region of interest" description="Disordered" evidence="1">
    <location>
        <begin position="554"/>
        <end position="581"/>
    </location>
</feature>
<reference evidence="3 4" key="2">
    <citation type="submission" date="2020-08" db="EMBL/GenBank/DDBJ databases">
        <authorList>
            <person name="Partida-Martinez L."/>
            <person name="Huntemann M."/>
            <person name="Clum A."/>
            <person name="Wang J."/>
            <person name="Palaniappan K."/>
            <person name="Ritter S."/>
            <person name="Chen I.-M."/>
            <person name="Stamatis D."/>
            <person name="Reddy T."/>
            <person name="O'Malley R."/>
            <person name="Daum C."/>
            <person name="Shapiro N."/>
            <person name="Ivanova N."/>
            <person name="Kyrpides N."/>
            <person name="Woyke T."/>
        </authorList>
    </citation>
    <scope>NUCLEOTIDE SEQUENCE [LARGE SCALE GENOMIC DNA]</scope>
    <source>
        <strain evidence="3 4">AS2.23</strain>
    </source>
</reference>
<dbReference type="InterPro" id="IPR007421">
    <property type="entry name" value="Schlafen_AlbA_2_dom"/>
</dbReference>
<dbReference type="InterPro" id="IPR038461">
    <property type="entry name" value="Schlafen_AlbA_2_dom_sf"/>
</dbReference>
<keyword evidence="3" id="KW-0378">Hydrolase</keyword>
<feature type="region of interest" description="Disordered" evidence="1">
    <location>
        <begin position="18"/>
        <end position="40"/>
    </location>
</feature>
<dbReference type="Proteomes" id="UP000533269">
    <property type="component" value="Unassembled WGS sequence"/>
</dbReference>
<dbReference type="Pfam" id="PF13749">
    <property type="entry name" value="HATPase_c_4"/>
    <property type="match status" value="1"/>
</dbReference>
<dbReference type="Gene3D" id="3.30.950.30">
    <property type="entry name" value="Schlafen, AAA domain"/>
    <property type="match status" value="1"/>
</dbReference>
<evidence type="ECO:0000259" key="2">
    <source>
        <dbReference type="Pfam" id="PF04326"/>
    </source>
</evidence>
<dbReference type="Gene3D" id="3.30.565.60">
    <property type="match status" value="1"/>
</dbReference>
<sequence length="581" mass="63274">MAPTRSVTEALAAISSGRRSADSLEGDHLDFKTDKSNDKETGQDLAEAAVCFANAAGGTIILGVRDRDVGPSAFVGTHISTAVLRSKIHDLTEPPMLVEVEEVDWQGVRLVQVSVPQGLDVYSTRKGLVLRRWNDQCLPLRPNDVSRLDDERRGADWSSAPSGRPLGDVDPEAMHRLRQLLSQASSASRRHLSTSSDIDVARALKLVASDASLTRAGEILLCREATCASEDILVYQYRATPGGEAKVARRWGSPLITAFTEAIDVITARSGVTPVNTSGGQVIQVEDFPLAAVREALANALLHGDYRERRAVQVEHSPSALRVQSPGPLVAGITPANILTAGSRARFAALTSAFRQLGLAEELGQGVDRMFREMVRSGRRTPEVQVIEGGDHANTVVTLRGGPPNARVARFVAELPEAERDDTDALLIIQLLCERRSVTARDVAPVVQRDITSTEEVLRRLATGDAEVLEPTAGTRARRNPNYRLRGHALAALGPAVTYHRRNASDADRKIIDHLREYSSINNSTIQRIFDVDVYQARDILRDLVGREVLTRTSEQTRGTAVRYGKGAKFPEKRPGSRTPT</sequence>
<dbReference type="GO" id="GO:0016787">
    <property type="term" value="F:hydrolase activity"/>
    <property type="evidence" value="ECO:0007669"/>
    <property type="project" value="UniProtKB-KW"/>
</dbReference>
<evidence type="ECO:0000313" key="3">
    <source>
        <dbReference type="EMBL" id="MBB2901053.1"/>
    </source>
</evidence>
<comment type="caution">
    <text evidence="3">The sequence shown here is derived from an EMBL/GenBank/DDBJ whole genome shotgun (WGS) entry which is preliminary data.</text>
</comment>
<name>A0A7W4XWN2_KINRA</name>
<dbReference type="EMBL" id="JACHVY010000001">
    <property type="protein sequence ID" value="MBB2901053.1"/>
    <property type="molecule type" value="Genomic_DNA"/>
</dbReference>
<feature type="compositionally biased region" description="Basic and acidic residues" evidence="1">
    <location>
        <begin position="19"/>
        <end position="40"/>
    </location>
</feature>
<dbReference type="RefSeq" id="WP_183391056.1">
    <property type="nucleotide sequence ID" value="NZ_JACHVY010000001.1"/>
</dbReference>
<organism evidence="3 4">
    <name type="scientific">Kineococcus radiotolerans</name>
    <dbReference type="NCBI Taxonomy" id="131568"/>
    <lineage>
        <taxon>Bacteria</taxon>
        <taxon>Bacillati</taxon>
        <taxon>Actinomycetota</taxon>
        <taxon>Actinomycetes</taxon>
        <taxon>Kineosporiales</taxon>
        <taxon>Kineosporiaceae</taxon>
        <taxon>Kineococcus</taxon>
    </lineage>
</organism>
<evidence type="ECO:0000313" key="4">
    <source>
        <dbReference type="Proteomes" id="UP000533269"/>
    </source>
</evidence>
<proteinExistence type="predicted"/>
<dbReference type="InterPro" id="IPR038475">
    <property type="entry name" value="RecG_C_sf"/>
</dbReference>
<evidence type="ECO:0000256" key="1">
    <source>
        <dbReference type="SAM" id="MobiDB-lite"/>
    </source>
</evidence>
<dbReference type="AlphaFoldDB" id="A0A7W4XWN2"/>
<protein>
    <submittedName>
        <fullName evidence="3">ATP-dependent DNA helicase RecG</fullName>
        <ecNumber evidence="3">3.6.4.12</ecNumber>
    </submittedName>
</protein>
<feature type="region of interest" description="Disordered" evidence="1">
    <location>
        <begin position="149"/>
        <end position="169"/>
    </location>
</feature>
<keyword evidence="3" id="KW-0067">ATP-binding</keyword>
<feature type="domain" description="Schlafen AlbA-2" evidence="2">
    <location>
        <begin position="25"/>
        <end position="140"/>
    </location>
</feature>
<accession>A0A7W4XWN2</accession>
<dbReference type="PANTHER" id="PTHR30595">
    <property type="entry name" value="GLPR-RELATED TRANSCRIPTIONAL REPRESSOR"/>
    <property type="match status" value="1"/>
</dbReference>
<dbReference type="Gene3D" id="6.10.10.130">
    <property type="match status" value="1"/>
</dbReference>
<dbReference type="GO" id="GO:0003678">
    <property type="term" value="F:DNA helicase activity"/>
    <property type="evidence" value="ECO:0007669"/>
    <property type="project" value="UniProtKB-EC"/>
</dbReference>